<dbReference type="EMBL" id="BJVI01000080">
    <property type="protein sequence ID" value="GEL20620.1"/>
    <property type="molecule type" value="Genomic_DNA"/>
</dbReference>
<dbReference type="OrthoDB" id="4964123at2"/>
<comment type="caution">
    <text evidence="1">The sequence shown here is derived from an EMBL/GenBank/DDBJ whole genome shotgun (WGS) entry which is preliminary data.</text>
</comment>
<proteinExistence type="predicted"/>
<evidence type="ECO:0008006" key="3">
    <source>
        <dbReference type="Google" id="ProtNLM"/>
    </source>
</evidence>
<accession>A0A511D751</accession>
<sequence>MVTGDLDGYRRFYNDVIGLRTNMVLGAGAGHGRQAVLDAGEVMQEV</sequence>
<dbReference type="Proteomes" id="UP000321328">
    <property type="component" value="Unassembled WGS sequence"/>
</dbReference>
<organism evidence="1 2">
    <name type="scientific">Pseudonocardia asaccharolytica DSM 44247 = NBRC 16224</name>
    <dbReference type="NCBI Taxonomy" id="1123024"/>
    <lineage>
        <taxon>Bacteria</taxon>
        <taxon>Bacillati</taxon>
        <taxon>Actinomycetota</taxon>
        <taxon>Actinomycetes</taxon>
        <taxon>Pseudonocardiales</taxon>
        <taxon>Pseudonocardiaceae</taxon>
        <taxon>Pseudonocardia</taxon>
    </lineage>
</organism>
<evidence type="ECO:0000313" key="1">
    <source>
        <dbReference type="EMBL" id="GEL20620.1"/>
    </source>
</evidence>
<dbReference type="RefSeq" id="WP_154667118.1">
    <property type="nucleotide sequence ID" value="NZ_AUII01000002.1"/>
</dbReference>
<dbReference type="AlphaFoldDB" id="A0A511D751"/>
<reference evidence="1 2" key="1">
    <citation type="submission" date="2019-07" db="EMBL/GenBank/DDBJ databases">
        <title>Whole genome shotgun sequence of Pseudonocardia asaccharolytica NBRC 16224.</title>
        <authorList>
            <person name="Hosoyama A."/>
            <person name="Uohara A."/>
            <person name="Ohji S."/>
            <person name="Ichikawa N."/>
        </authorList>
    </citation>
    <scope>NUCLEOTIDE SEQUENCE [LARGE SCALE GENOMIC DNA]</scope>
    <source>
        <strain evidence="1 2">NBRC 16224</strain>
    </source>
</reference>
<evidence type="ECO:0000313" key="2">
    <source>
        <dbReference type="Proteomes" id="UP000321328"/>
    </source>
</evidence>
<keyword evidence="2" id="KW-1185">Reference proteome</keyword>
<name>A0A511D751_9PSEU</name>
<protein>
    <recommendedName>
        <fullName evidence="3">Glyoxalase/fosfomycin resistance/dioxygenase domain-containing protein</fullName>
    </recommendedName>
</protein>
<gene>
    <name evidence="1" type="ORF">PA7_44570</name>
</gene>
<dbReference type="STRING" id="1123024.GCA_000423625_00476"/>